<dbReference type="EC" id="2.7.11.1" evidence="1"/>
<keyword evidence="6" id="KW-0067">ATP-binding</keyword>
<comment type="catalytic activity">
    <reaction evidence="7">
        <text>L-threonyl-[protein] + ATP = O-phospho-L-threonyl-[protein] + ADP + H(+)</text>
        <dbReference type="Rhea" id="RHEA:46608"/>
        <dbReference type="Rhea" id="RHEA-COMP:11060"/>
        <dbReference type="Rhea" id="RHEA-COMP:11605"/>
        <dbReference type="ChEBI" id="CHEBI:15378"/>
        <dbReference type="ChEBI" id="CHEBI:30013"/>
        <dbReference type="ChEBI" id="CHEBI:30616"/>
        <dbReference type="ChEBI" id="CHEBI:61977"/>
        <dbReference type="ChEBI" id="CHEBI:456216"/>
        <dbReference type="EC" id="2.7.11.1"/>
    </reaction>
</comment>
<evidence type="ECO:0000256" key="6">
    <source>
        <dbReference type="ARBA" id="ARBA00022840"/>
    </source>
</evidence>
<comment type="caution">
    <text evidence="11">The sequence shown here is derived from an EMBL/GenBank/DDBJ whole genome shotgun (WGS) entry which is preliminary data.</text>
</comment>
<evidence type="ECO:0000256" key="7">
    <source>
        <dbReference type="ARBA" id="ARBA00047899"/>
    </source>
</evidence>
<protein>
    <recommendedName>
        <fullName evidence="1">non-specific serine/threonine protein kinase</fullName>
        <ecNumber evidence="1">2.7.11.1</ecNumber>
    </recommendedName>
</protein>
<evidence type="ECO:0000259" key="10">
    <source>
        <dbReference type="PROSITE" id="PS50011"/>
    </source>
</evidence>
<sequence length="416" mass="47693">MPKGEPSSEPLVINWRLYPKYTGYMPHEPLERYAPGGFHPVSLGDTLQDGRYTIRLKLGYGGQSTVWLVWDAYHELETGAWVAIKIKSARASEKGLDADTEIGVLRKLEQYYLSQTQTQTRPFIQLFDTFQHTGPNGVHTCIVTEVLGPTLANILQDYPPEEDTLPPSVILRVSQQLLHGLEFAHAAGIAHGDVYPGNISFTWKTALADADNDLIEMMGGEPMTVPYESDAERPHSLPQQLIACTMFDDWYFDPSEDIRLIDWGWSFPVDETVTVLGQPSNLRPPETFFVHTFTYKQNLWRAGSVIYTLFYQKSPFSFFADPDHFFIRRLVAKLGPLPAPWHKKWEDMLVDYKYVNEDVMPQKLIQDTFEPRWQQIVANILKSDKDGDEYHNEKADKNNDEDGRDYSDKGITDERH</sequence>
<organism evidence="11 12">
    <name type="scientific">Sporothrix stenoceras</name>
    <dbReference type="NCBI Taxonomy" id="5173"/>
    <lineage>
        <taxon>Eukaryota</taxon>
        <taxon>Fungi</taxon>
        <taxon>Dikarya</taxon>
        <taxon>Ascomycota</taxon>
        <taxon>Pezizomycotina</taxon>
        <taxon>Sordariomycetes</taxon>
        <taxon>Sordariomycetidae</taxon>
        <taxon>Ophiostomatales</taxon>
        <taxon>Ophiostomataceae</taxon>
        <taxon>Sporothrix</taxon>
    </lineage>
</organism>
<dbReference type="Pfam" id="PF00069">
    <property type="entry name" value="Pkinase"/>
    <property type="match status" value="1"/>
</dbReference>
<gene>
    <name evidence="11" type="ORF">Sste5346_009195</name>
</gene>
<dbReference type="PROSITE" id="PS50011">
    <property type="entry name" value="PROTEIN_KINASE_DOM"/>
    <property type="match status" value="1"/>
</dbReference>
<evidence type="ECO:0000256" key="4">
    <source>
        <dbReference type="ARBA" id="ARBA00022741"/>
    </source>
</evidence>
<keyword evidence="2" id="KW-0723">Serine/threonine-protein kinase</keyword>
<dbReference type="InterPro" id="IPR000719">
    <property type="entry name" value="Prot_kinase_dom"/>
</dbReference>
<dbReference type="Proteomes" id="UP001583186">
    <property type="component" value="Unassembled WGS sequence"/>
</dbReference>
<evidence type="ECO:0000256" key="8">
    <source>
        <dbReference type="ARBA" id="ARBA00048679"/>
    </source>
</evidence>
<feature type="region of interest" description="Disordered" evidence="9">
    <location>
        <begin position="384"/>
        <end position="416"/>
    </location>
</feature>
<keyword evidence="4" id="KW-0547">Nucleotide-binding</keyword>
<reference evidence="11 12" key="1">
    <citation type="journal article" date="2024" name="IMA Fungus">
        <title>IMA Genome - F19 : A genome assembly and annotation guide to empower mycologists, including annotated draft genome sequences of Ceratocystis pirilliformis, Diaporthe australafricana, Fusarium ophioides, Paecilomyces lecythidis, and Sporothrix stenoceras.</title>
        <authorList>
            <person name="Aylward J."/>
            <person name="Wilson A.M."/>
            <person name="Visagie C.M."/>
            <person name="Spraker J."/>
            <person name="Barnes I."/>
            <person name="Buitendag C."/>
            <person name="Ceriani C."/>
            <person name="Del Mar Angel L."/>
            <person name="du Plessis D."/>
            <person name="Fuchs T."/>
            <person name="Gasser K."/>
            <person name="Kramer D."/>
            <person name="Li W."/>
            <person name="Munsamy K."/>
            <person name="Piso A."/>
            <person name="Price J.L."/>
            <person name="Sonnekus B."/>
            <person name="Thomas C."/>
            <person name="van der Nest A."/>
            <person name="van Dijk A."/>
            <person name="van Heerden A."/>
            <person name="van Vuuren N."/>
            <person name="Yilmaz N."/>
            <person name="Duong T.A."/>
            <person name="van der Merwe N.A."/>
            <person name="Wingfield M.J."/>
            <person name="Wingfield B.D."/>
        </authorList>
    </citation>
    <scope>NUCLEOTIDE SEQUENCE [LARGE SCALE GENOMIC DNA]</scope>
    <source>
        <strain evidence="11 12">CMW 5346</strain>
    </source>
</reference>
<keyword evidence="3" id="KW-0808">Transferase</keyword>
<dbReference type="InterPro" id="IPR051334">
    <property type="entry name" value="SRPK"/>
</dbReference>
<feature type="domain" description="Protein kinase" evidence="10">
    <location>
        <begin position="52"/>
        <end position="416"/>
    </location>
</feature>
<accession>A0ABR3YKZ1</accession>
<dbReference type="Gene3D" id="3.30.200.20">
    <property type="entry name" value="Phosphorylase Kinase, domain 1"/>
    <property type="match status" value="1"/>
</dbReference>
<dbReference type="SMART" id="SM00220">
    <property type="entry name" value="S_TKc"/>
    <property type="match status" value="1"/>
</dbReference>
<dbReference type="InterPro" id="IPR011009">
    <property type="entry name" value="Kinase-like_dom_sf"/>
</dbReference>
<dbReference type="PANTHER" id="PTHR47634">
    <property type="entry name" value="PROTEIN KINASE DOMAIN-CONTAINING PROTEIN-RELATED"/>
    <property type="match status" value="1"/>
</dbReference>
<name>A0ABR3YKZ1_9PEZI</name>
<keyword evidence="12" id="KW-1185">Reference proteome</keyword>
<proteinExistence type="predicted"/>
<evidence type="ECO:0000256" key="1">
    <source>
        <dbReference type="ARBA" id="ARBA00012513"/>
    </source>
</evidence>
<evidence type="ECO:0000313" key="12">
    <source>
        <dbReference type="Proteomes" id="UP001583186"/>
    </source>
</evidence>
<comment type="catalytic activity">
    <reaction evidence="8">
        <text>L-seryl-[protein] + ATP = O-phospho-L-seryl-[protein] + ADP + H(+)</text>
        <dbReference type="Rhea" id="RHEA:17989"/>
        <dbReference type="Rhea" id="RHEA-COMP:9863"/>
        <dbReference type="Rhea" id="RHEA-COMP:11604"/>
        <dbReference type="ChEBI" id="CHEBI:15378"/>
        <dbReference type="ChEBI" id="CHEBI:29999"/>
        <dbReference type="ChEBI" id="CHEBI:30616"/>
        <dbReference type="ChEBI" id="CHEBI:83421"/>
        <dbReference type="ChEBI" id="CHEBI:456216"/>
        <dbReference type="EC" id="2.7.11.1"/>
    </reaction>
</comment>
<keyword evidence="5" id="KW-0418">Kinase</keyword>
<dbReference type="Gene3D" id="1.10.510.10">
    <property type="entry name" value="Transferase(Phosphotransferase) domain 1"/>
    <property type="match status" value="1"/>
</dbReference>
<evidence type="ECO:0000313" key="11">
    <source>
        <dbReference type="EMBL" id="KAL1889015.1"/>
    </source>
</evidence>
<dbReference type="EMBL" id="JAWCUI010000081">
    <property type="protein sequence ID" value="KAL1889015.1"/>
    <property type="molecule type" value="Genomic_DNA"/>
</dbReference>
<evidence type="ECO:0000256" key="2">
    <source>
        <dbReference type="ARBA" id="ARBA00022527"/>
    </source>
</evidence>
<dbReference type="PANTHER" id="PTHR47634:SF9">
    <property type="entry name" value="PROTEIN KINASE DOMAIN-CONTAINING PROTEIN-RELATED"/>
    <property type="match status" value="1"/>
</dbReference>
<evidence type="ECO:0000256" key="9">
    <source>
        <dbReference type="SAM" id="MobiDB-lite"/>
    </source>
</evidence>
<dbReference type="SUPFAM" id="SSF56112">
    <property type="entry name" value="Protein kinase-like (PK-like)"/>
    <property type="match status" value="1"/>
</dbReference>
<evidence type="ECO:0000256" key="3">
    <source>
        <dbReference type="ARBA" id="ARBA00022679"/>
    </source>
</evidence>
<evidence type="ECO:0000256" key="5">
    <source>
        <dbReference type="ARBA" id="ARBA00022777"/>
    </source>
</evidence>